<feature type="transmembrane region" description="Helical" evidence="1">
    <location>
        <begin position="188"/>
        <end position="207"/>
    </location>
</feature>
<dbReference type="GO" id="GO:0009103">
    <property type="term" value="P:lipopolysaccharide biosynthetic process"/>
    <property type="evidence" value="ECO:0007669"/>
    <property type="project" value="TreeGrafter"/>
</dbReference>
<dbReference type="EMBL" id="DAAVHI010000007">
    <property type="protein sequence ID" value="HAF4740786.1"/>
    <property type="molecule type" value="Genomic_DNA"/>
</dbReference>
<dbReference type="GO" id="GO:0016747">
    <property type="term" value="F:acyltransferase activity, transferring groups other than amino-acyl groups"/>
    <property type="evidence" value="ECO:0007669"/>
    <property type="project" value="InterPro"/>
</dbReference>
<feature type="transmembrane region" description="Helical" evidence="1">
    <location>
        <begin position="42"/>
        <end position="62"/>
    </location>
</feature>
<accession>A0A747Y0K3</accession>
<feature type="domain" description="Acyltransferase 3" evidence="2">
    <location>
        <begin position="5"/>
        <end position="269"/>
    </location>
</feature>
<keyword evidence="1" id="KW-0472">Membrane</keyword>
<dbReference type="GO" id="GO:0016020">
    <property type="term" value="C:membrane"/>
    <property type="evidence" value="ECO:0007669"/>
    <property type="project" value="TreeGrafter"/>
</dbReference>
<organism evidence="3">
    <name type="scientific">Salmonella enterica</name>
    <name type="common">Salmonella choleraesuis</name>
    <dbReference type="NCBI Taxonomy" id="28901"/>
    <lineage>
        <taxon>Bacteria</taxon>
        <taxon>Pseudomonadati</taxon>
        <taxon>Pseudomonadota</taxon>
        <taxon>Gammaproteobacteria</taxon>
        <taxon>Enterobacterales</taxon>
        <taxon>Enterobacteriaceae</taxon>
        <taxon>Salmonella</taxon>
    </lineage>
</organism>
<sequence>GSNFFSNFYIRRSLRIFPLYYVYILVVFIYCSYLGIEDVQNWFYYIFYVQNYTMAWNGFLYVPGQEFGHTWSLAVEEQFYLLWPLVVFFCNRKWIFISAVILSCVAIASRFYLAEYTSIVSFAPLFSAMDTLLIGAIIAVISVNQKAMRIVSCSLLAIGLFWFIAVVKFGILIYGWHTGPEIANQSLYLSSNMLFAGIIGVIASGVIKAKFLTIAPLIYLGKISYGLYLWHPFAIQIVDSLQYRGHFLWISGPMIDVSKLALTIAISALSFKFFELPFLRLKDKASEWLNR</sequence>
<gene>
    <name evidence="3" type="ORF">G9F29_002520</name>
</gene>
<feature type="transmembrane region" description="Helical" evidence="1">
    <location>
        <begin position="94"/>
        <end position="113"/>
    </location>
</feature>
<dbReference type="PANTHER" id="PTHR23028">
    <property type="entry name" value="ACETYLTRANSFERASE"/>
    <property type="match status" value="1"/>
</dbReference>
<feature type="transmembrane region" description="Helical" evidence="1">
    <location>
        <begin position="155"/>
        <end position="176"/>
    </location>
</feature>
<keyword evidence="1" id="KW-1133">Transmembrane helix</keyword>
<feature type="transmembrane region" description="Helical" evidence="1">
    <location>
        <begin position="119"/>
        <end position="143"/>
    </location>
</feature>
<feature type="transmembrane region" description="Helical" evidence="1">
    <location>
        <begin position="257"/>
        <end position="274"/>
    </location>
</feature>
<keyword evidence="3" id="KW-0012">Acyltransferase</keyword>
<dbReference type="Pfam" id="PF01757">
    <property type="entry name" value="Acyl_transf_3"/>
    <property type="match status" value="1"/>
</dbReference>
<dbReference type="AlphaFoldDB" id="A0A747Y0K3"/>
<protein>
    <submittedName>
        <fullName evidence="3">Acyltransferase</fullName>
    </submittedName>
</protein>
<dbReference type="InterPro" id="IPR002656">
    <property type="entry name" value="Acyl_transf_3_dom"/>
</dbReference>
<keyword evidence="3" id="KW-0808">Transferase</keyword>
<evidence type="ECO:0000259" key="2">
    <source>
        <dbReference type="Pfam" id="PF01757"/>
    </source>
</evidence>
<evidence type="ECO:0000313" key="3">
    <source>
        <dbReference type="EMBL" id="HAF4740786.1"/>
    </source>
</evidence>
<feature type="non-terminal residue" evidence="3">
    <location>
        <position position="1"/>
    </location>
</feature>
<dbReference type="InterPro" id="IPR050879">
    <property type="entry name" value="Acyltransferase_3"/>
</dbReference>
<comment type="caution">
    <text evidence="3">The sequence shown here is derived from an EMBL/GenBank/DDBJ whole genome shotgun (WGS) entry which is preliminary data.</text>
</comment>
<reference evidence="3" key="1">
    <citation type="journal article" date="2018" name="Genome Biol.">
        <title>SKESA: strategic k-mer extension for scrupulous assemblies.</title>
        <authorList>
            <person name="Souvorov A."/>
            <person name="Agarwala R."/>
            <person name="Lipman D.J."/>
        </authorList>
    </citation>
    <scope>NUCLEOTIDE SEQUENCE</scope>
    <source>
        <strain evidence="3">MA.CK_93/00015421</strain>
    </source>
</reference>
<dbReference type="PANTHER" id="PTHR23028:SF53">
    <property type="entry name" value="ACYL_TRANSF_3 DOMAIN-CONTAINING PROTEIN"/>
    <property type="match status" value="1"/>
</dbReference>
<feature type="transmembrane region" description="Helical" evidence="1">
    <location>
        <begin position="16"/>
        <end position="36"/>
    </location>
</feature>
<feature type="transmembrane region" description="Helical" evidence="1">
    <location>
        <begin position="219"/>
        <end position="237"/>
    </location>
</feature>
<name>A0A747Y0K3_SALER</name>
<keyword evidence="1" id="KW-0812">Transmembrane</keyword>
<evidence type="ECO:0000256" key="1">
    <source>
        <dbReference type="SAM" id="Phobius"/>
    </source>
</evidence>
<proteinExistence type="predicted"/>
<reference evidence="3" key="2">
    <citation type="submission" date="2020-02" db="EMBL/GenBank/DDBJ databases">
        <authorList>
            <consortium name="NCBI Pathogen Detection Project"/>
        </authorList>
    </citation>
    <scope>NUCLEOTIDE SEQUENCE</scope>
    <source>
        <strain evidence="3">MA.CK_93/00015421</strain>
    </source>
</reference>